<accession>A0AAD7G8T8</accession>
<reference evidence="1" key="1">
    <citation type="submission" date="2023-03" db="EMBL/GenBank/DDBJ databases">
        <title>Massive genome expansion in bonnet fungi (Mycena s.s.) driven by repeated elements and novel gene families across ecological guilds.</title>
        <authorList>
            <consortium name="Lawrence Berkeley National Laboratory"/>
            <person name="Harder C.B."/>
            <person name="Miyauchi S."/>
            <person name="Viragh M."/>
            <person name="Kuo A."/>
            <person name="Thoen E."/>
            <person name="Andreopoulos B."/>
            <person name="Lu D."/>
            <person name="Skrede I."/>
            <person name="Drula E."/>
            <person name="Henrissat B."/>
            <person name="Morin E."/>
            <person name="Kohler A."/>
            <person name="Barry K."/>
            <person name="LaButti K."/>
            <person name="Morin E."/>
            <person name="Salamov A."/>
            <person name="Lipzen A."/>
            <person name="Mereny Z."/>
            <person name="Hegedus B."/>
            <person name="Baldrian P."/>
            <person name="Stursova M."/>
            <person name="Weitz H."/>
            <person name="Taylor A."/>
            <person name="Grigoriev I.V."/>
            <person name="Nagy L.G."/>
            <person name="Martin F."/>
            <person name="Kauserud H."/>
        </authorList>
    </citation>
    <scope>NUCLEOTIDE SEQUENCE</scope>
    <source>
        <strain evidence="1">CBHHK067</strain>
    </source>
</reference>
<sequence length="256" mass="27853">MAEEKETAAGICLLPPFANGDLMRQNDGFQLRPRSEKMVPHGISPFGGFFGGENLLGAQVRGQGIEECFGLASDRSRTCFLETRNFEPGGKQLDAMGLRKGAVDGSIFRSSKHSRAGDITAASISCRRKRSSKHFQREKADWMSVFRNELTLGYGQVAVPNIGSFNKLTAVSNMLALMWCSREVPSLTETLRAAVIYAALETPVIGTGNQWSPTGFNGVRWTSAILVEATAFTSRSTSWPTFTPNIILNCASSIGF</sequence>
<evidence type="ECO:0000313" key="2">
    <source>
        <dbReference type="Proteomes" id="UP001221757"/>
    </source>
</evidence>
<gene>
    <name evidence="1" type="ORF">B0H17DRAFT_1139285</name>
</gene>
<proteinExistence type="predicted"/>
<evidence type="ECO:0000313" key="1">
    <source>
        <dbReference type="EMBL" id="KAJ7678735.1"/>
    </source>
</evidence>
<organism evidence="1 2">
    <name type="scientific">Mycena rosella</name>
    <name type="common">Pink bonnet</name>
    <name type="synonym">Agaricus rosellus</name>
    <dbReference type="NCBI Taxonomy" id="1033263"/>
    <lineage>
        <taxon>Eukaryota</taxon>
        <taxon>Fungi</taxon>
        <taxon>Dikarya</taxon>
        <taxon>Basidiomycota</taxon>
        <taxon>Agaricomycotina</taxon>
        <taxon>Agaricomycetes</taxon>
        <taxon>Agaricomycetidae</taxon>
        <taxon>Agaricales</taxon>
        <taxon>Marasmiineae</taxon>
        <taxon>Mycenaceae</taxon>
        <taxon>Mycena</taxon>
    </lineage>
</organism>
<name>A0AAD7G8T8_MYCRO</name>
<dbReference type="Proteomes" id="UP001221757">
    <property type="component" value="Unassembled WGS sequence"/>
</dbReference>
<protein>
    <submittedName>
        <fullName evidence="1">Uncharacterized protein</fullName>
    </submittedName>
</protein>
<dbReference type="EMBL" id="JARKIE010000132">
    <property type="protein sequence ID" value="KAJ7678735.1"/>
    <property type="molecule type" value="Genomic_DNA"/>
</dbReference>
<keyword evidence="2" id="KW-1185">Reference proteome</keyword>
<comment type="caution">
    <text evidence="1">The sequence shown here is derived from an EMBL/GenBank/DDBJ whole genome shotgun (WGS) entry which is preliminary data.</text>
</comment>
<dbReference type="AlphaFoldDB" id="A0AAD7G8T8"/>